<keyword evidence="2" id="KW-1185">Reference proteome</keyword>
<sequence>MVEKKRYIAMFENEMDILADKFCDILDRVFAKRIGTFCIYDIVDEPSHQTFKIEFEAYDFFAIEFDYENDMCEFFIVLTKEVKVSITKEPVVFSQITDWNSYLKEIMAEIELRIPDKFLKAKGW</sequence>
<protein>
    <recommendedName>
        <fullName evidence="3">CDI immunity protein domain-containing protein</fullName>
    </recommendedName>
</protein>
<dbReference type="EMBL" id="CP004409">
    <property type="protein sequence ID" value="AGK70976.1"/>
    <property type="molecule type" value="Genomic_DNA"/>
</dbReference>
<evidence type="ECO:0008006" key="3">
    <source>
        <dbReference type="Google" id="ProtNLM"/>
    </source>
</evidence>
<accession>A0ABM5NJS1</accession>
<evidence type="ECO:0000313" key="2">
    <source>
        <dbReference type="Proteomes" id="UP000013306"/>
    </source>
</evidence>
<evidence type="ECO:0000313" key="1">
    <source>
        <dbReference type="EMBL" id="AGK70976.1"/>
    </source>
</evidence>
<dbReference type="Proteomes" id="UP000013306">
    <property type="component" value="Chromosome"/>
</dbReference>
<gene>
    <name evidence="1" type="ORF">I872_04420</name>
</gene>
<reference evidence="1 2" key="1">
    <citation type="journal article" date="2013" name="Genome Announc.">
        <title>Complete Genome Sequence of an Oral Commensal, Streptococcus oligofermentans Strain AS 1.3089.</title>
        <authorList>
            <person name="Tong H."/>
            <person name="Shang N."/>
            <person name="Liu L."/>
            <person name="Wang X."/>
            <person name="Cai J."/>
            <person name="Dong X."/>
        </authorList>
    </citation>
    <scope>NUCLEOTIDE SEQUENCE [LARGE SCALE GENOMIC DNA]</scope>
    <source>
        <strain evidence="1 2">AS 1.3089</strain>
    </source>
</reference>
<organism evidence="1 2">
    <name type="scientific">Streptococcus cristatus AS 1.3089</name>
    <dbReference type="NCBI Taxonomy" id="1302863"/>
    <lineage>
        <taxon>Bacteria</taxon>
        <taxon>Bacillati</taxon>
        <taxon>Bacillota</taxon>
        <taxon>Bacilli</taxon>
        <taxon>Lactobacillales</taxon>
        <taxon>Streptococcaceae</taxon>
        <taxon>Streptococcus</taxon>
    </lineage>
</organism>
<name>A0ABM5NJS1_STRCR</name>
<proteinExistence type="predicted"/>